<proteinExistence type="predicted"/>
<dbReference type="Proteomes" id="UP000827872">
    <property type="component" value="Linkage Group LG07"/>
</dbReference>
<comment type="caution">
    <text evidence="1">The sequence shown here is derived from an EMBL/GenBank/DDBJ whole genome shotgun (WGS) entry which is preliminary data.</text>
</comment>
<accession>A0ACB8ERW5</accession>
<reference evidence="1" key="1">
    <citation type="submission" date="2021-08" db="EMBL/GenBank/DDBJ databases">
        <title>The first chromosome-level gecko genome reveals the dynamic sex chromosomes of Neotropical dwarf geckos (Sphaerodactylidae: Sphaerodactylus).</title>
        <authorList>
            <person name="Pinto B.J."/>
            <person name="Keating S.E."/>
            <person name="Gamble T."/>
        </authorList>
    </citation>
    <scope>NUCLEOTIDE SEQUENCE</scope>
    <source>
        <strain evidence="1">TG3544</strain>
    </source>
</reference>
<gene>
    <name evidence="1" type="ORF">K3G42_019648</name>
</gene>
<dbReference type="EMBL" id="CM037620">
    <property type="protein sequence ID" value="KAH7994979.1"/>
    <property type="molecule type" value="Genomic_DNA"/>
</dbReference>
<organism evidence="1 2">
    <name type="scientific">Sphaerodactylus townsendi</name>
    <dbReference type="NCBI Taxonomy" id="933632"/>
    <lineage>
        <taxon>Eukaryota</taxon>
        <taxon>Metazoa</taxon>
        <taxon>Chordata</taxon>
        <taxon>Craniata</taxon>
        <taxon>Vertebrata</taxon>
        <taxon>Euteleostomi</taxon>
        <taxon>Lepidosauria</taxon>
        <taxon>Squamata</taxon>
        <taxon>Bifurcata</taxon>
        <taxon>Gekkota</taxon>
        <taxon>Sphaerodactylidae</taxon>
        <taxon>Sphaerodactylus</taxon>
    </lineage>
</organism>
<evidence type="ECO:0000313" key="2">
    <source>
        <dbReference type="Proteomes" id="UP000827872"/>
    </source>
</evidence>
<name>A0ACB8ERW5_9SAUR</name>
<protein>
    <submittedName>
        <fullName evidence="1">Uncharacterized protein</fullName>
    </submittedName>
</protein>
<evidence type="ECO:0000313" key="1">
    <source>
        <dbReference type="EMBL" id="KAH7994979.1"/>
    </source>
</evidence>
<keyword evidence="2" id="KW-1185">Reference proteome</keyword>
<sequence length="128" mass="13844">MPKQEASSHSSGSPLPKVKTPWFRAALLLLIMLVLNAAWAEKEAGLLTHWPALLHLAQDLSSQGLALLLSVCPSHFMAGHGSHGSSTSALVLLPHHMYLVVSLIAESYDPVIVICDLSPITQSFQRNE</sequence>